<dbReference type="InterPro" id="IPR057529">
    <property type="entry name" value="MRCK/ROCK_PH"/>
</dbReference>
<keyword evidence="11" id="KW-0808">Transferase</keyword>
<dbReference type="Pfam" id="PF00780">
    <property type="entry name" value="CNH"/>
    <property type="match status" value="1"/>
</dbReference>
<comment type="catalytic activity">
    <reaction evidence="5">
        <text>L-seryl-[protein] + ATP = O-phospho-L-seryl-[protein] + ADP + H(+)</text>
        <dbReference type="Rhea" id="RHEA:17989"/>
        <dbReference type="Rhea" id="RHEA-COMP:9863"/>
        <dbReference type="Rhea" id="RHEA-COMP:11604"/>
        <dbReference type="ChEBI" id="CHEBI:15378"/>
        <dbReference type="ChEBI" id="CHEBI:29999"/>
        <dbReference type="ChEBI" id="CHEBI:30616"/>
        <dbReference type="ChEBI" id="CHEBI:83421"/>
        <dbReference type="ChEBI" id="CHEBI:456216"/>
        <dbReference type="EC" id="2.7.11.1"/>
    </reaction>
</comment>
<dbReference type="InterPro" id="IPR001849">
    <property type="entry name" value="PH_domain"/>
</dbReference>
<dbReference type="GO" id="GO:0005856">
    <property type="term" value="C:cytoskeleton"/>
    <property type="evidence" value="ECO:0007669"/>
    <property type="project" value="TreeGrafter"/>
</dbReference>
<dbReference type="GO" id="GO:0004674">
    <property type="term" value="F:protein serine/threonine kinase activity"/>
    <property type="evidence" value="ECO:0007669"/>
    <property type="project" value="UniProtKB-EC"/>
</dbReference>
<evidence type="ECO:0000256" key="7">
    <source>
        <dbReference type="SAM" id="MobiDB-lite"/>
    </source>
</evidence>
<dbReference type="PROSITE" id="PS50003">
    <property type="entry name" value="PH_DOMAIN"/>
    <property type="match status" value="1"/>
</dbReference>
<comment type="caution">
    <text evidence="11">The sequence shown here is derived from an EMBL/GenBank/DDBJ whole genome shotgun (WGS) entry which is preliminary data.</text>
</comment>
<dbReference type="InterPro" id="IPR046349">
    <property type="entry name" value="C1-like_sf"/>
</dbReference>
<feature type="region of interest" description="Disordered" evidence="7">
    <location>
        <begin position="1517"/>
        <end position="1548"/>
    </location>
</feature>
<protein>
    <submittedName>
        <fullName evidence="11">Citron Rho-interacting kinase</fullName>
    </submittedName>
</protein>
<dbReference type="InterPro" id="IPR011993">
    <property type="entry name" value="PH-like_dom_sf"/>
</dbReference>
<evidence type="ECO:0000256" key="4">
    <source>
        <dbReference type="ARBA" id="ARBA00047899"/>
    </source>
</evidence>
<dbReference type="Proteomes" id="UP001249851">
    <property type="component" value="Unassembled WGS sequence"/>
</dbReference>
<evidence type="ECO:0000256" key="6">
    <source>
        <dbReference type="SAM" id="Coils"/>
    </source>
</evidence>
<feature type="compositionally biased region" description="Basic and acidic residues" evidence="7">
    <location>
        <begin position="228"/>
        <end position="241"/>
    </location>
</feature>
<feature type="coiled-coil region" evidence="6">
    <location>
        <begin position="521"/>
        <end position="625"/>
    </location>
</feature>
<reference evidence="11" key="1">
    <citation type="journal article" date="2023" name="G3 (Bethesda)">
        <title>Whole genome assembly and annotation of the endangered Caribbean coral Acropora cervicornis.</title>
        <authorList>
            <person name="Selwyn J.D."/>
            <person name="Vollmer S.V."/>
        </authorList>
    </citation>
    <scope>NUCLEOTIDE SEQUENCE</scope>
    <source>
        <strain evidence="11">K2</strain>
    </source>
</reference>
<feature type="compositionally biased region" description="Basic and acidic residues" evidence="7">
    <location>
        <begin position="256"/>
        <end position="267"/>
    </location>
</feature>
<feature type="coiled-coil region" evidence="6">
    <location>
        <begin position="651"/>
        <end position="734"/>
    </location>
</feature>
<evidence type="ECO:0000259" key="8">
    <source>
        <dbReference type="PROSITE" id="PS50003"/>
    </source>
</evidence>
<evidence type="ECO:0000259" key="9">
    <source>
        <dbReference type="PROSITE" id="PS50081"/>
    </source>
</evidence>
<dbReference type="GO" id="GO:0005737">
    <property type="term" value="C:cytoplasm"/>
    <property type="evidence" value="ECO:0007669"/>
    <property type="project" value="TreeGrafter"/>
</dbReference>
<dbReference type="SUPFAM" id="SSF57889">
    <property type="entry name" value="Cysteine-rich domain"/>
    <property type="match status" value="1"/>
</dbReference>
<dbReference type="SMART" id="SM00109">
    <property type="entry name" value="C1"/>
    <property type="match status" value="1"/>
</dbReference>
<dbReference type="Gene3D" id="3.30.60.20">
    <property type="match status" value="1"/>
</dbReference>
<evidence type="ECO:0000256" key="3">
    <source>
        <dbReference type="ARBA" id="ARBA00022833"/>
    </source>
</evidence>
<dbReference type="CDD" id="cd20814">
    <property type="entry name" value="CRIK"/>
    <property type="match status" value="1"/>
</dbReference>
<dbReference type="GO" id="GO:0031032">
    <property type="term" value="P:actomyosin structure organization"/>
    <property type="evidence" value="ECO:0007669"/>
    <property type="project" value="TreeGrafter"/>
</dbReference>
<dbReference type="SMART" id="SM00233">
    <property type="entry name" value="PH"/>
    <property type="match status" value="1"/>
</dbReference>
<feature type="region of interest" description="Disordered" evidence="7">
    <location>
        <begin position="218"/>
        <end position="267"/>
    </location>
</feature>
<feature type="domain" description="CNH" evidence="10">
    <location>
        <begin position="1153"/>
        <end position="1452"/>
    </location>
</feature>
<dbReference type="SMART" id="SM00036">
    <property type="entry name" value="CNH"/>
    <property type="match status" value="1"/>
</dbReference>
<dbReference type="EMBL" id="JARQWQ010000045">
    <property type="protein sequence ID" value="KAK2558346.1"/>
    <property type="molecule type" value="Genomic_DNA"/>
</dbReference>
<evidence type="ECO:0000313" key="11">
    <source>
        <dbReference type="EMBL" id="KAK2558346.1"/>
    </source>
</evidence>
<dbReference type="Pfam" id="PF25346">
    <property type="entry name" value="PH_MRCK"/>
    <property type="match status" value="1"/>
</dbReference>
<evidence type="ECO:0000256" key="5">
    <source>
        <dbReference type="ARBA" id="ARBA00048679"/>
    </source>
</evidence>
<evidence type="ECO:0000256" key="2">
    <source>
        <dbReference type="ARBA" id="ARBA00022723"/>
    </source>
</evidence>
<keyword evidence="11" id="KW-0418">Kinase</keyword>
<gene>
    <name evidence="11" type="ORF">P5673_019485</name>
</gene>
<keyword evidence="3" id="KW-0862">Zinc</keyword>
<evidence type="ECO:0000313" key="12">
    <source>
        <dbReference type="Proteomes" id="UP001249851"/>
    </source>
</evidence>
<comment type="catalytic activity">
    <reaction evidence="4">
        <text>L-threonyl-[protein] + ATP = O-phospho-L-threonyl-[protein] + ADP + H(+)</text>
        <dbReference type="Rhea" id="RHEA:46608"/>
        <dbReference type="Rhea" id="RHEA-COMP:11060"/>
        <dbReference type="Rhea" id="RHEA-COMP:11605"/>
        <dbReference type="ChEBI" id="CHEBI:15378"/>
        <dbReference type="ChEBI" id="CHEBI:30013"/>
        <dbReference type="ChEBI" id="CHEBI:30616"/>
        <dbReference type="ChEBI" id="CHEBI:61977"/>
        <dbReference type="ChEBI" id="CHEBI:456216"/>
        <dbReference type="EC" id="2.7.11.1"/>
    </reaction>
</comment>
<keyword evidence="6" id="KW-0175">Coiled coil</keyword>
<accession>A0AAD9V234</accession>
<dbReference type="Gene3D" id="2.30.29.30">
    <property type="entry name" value="Pleckstrin-homology domain (PH domain)/Phosphotyrosine-binding domain (PTB)"/>
    <property type="match status" value="1"/>
</dbReference>
<dbReference type="PROSITE" id="PS50081">
    <property type="entry name" value="ZF_DAG_PE_2"/>
    <property type="match status" value="1"/>
</dbReference>
<evidence type="ECO:0000256" key="1">
    <source>
        <dbReference type="ARBA" id="ARBA00022553"/>
    </source>
</evidence>
<name>A0AAD9V234_ACRCE</name>
<keyword evidence="1" id="KW-0597">Phosphoprotein</keyword>
<dbReference type="PANTHER" id="PTHR22988:SF71">
    <property type="entry name" value="CITRON RHO-INTERACTING KINASE"/>
    <property type="match status" value="1"/>
</dbReference>
<dbReference type="Pfam" id="PF00130">
    <property type="entry name" value="C1_1"/>
    <property type="match status" value="1"/>
</dbReference>
<organism evidence="11 12">
    <name type="scientific">Acropora cervicornis</name>
    <name type="common">Staghorn coral</name>
    <dbReference type="NCBI Taxonomy" id="6130"/>
    <lineage>
        <taxon>Eukaryota</taxon>
        <taxon>Metazoa</taxon>
        <taxon>Cnidaria</taxon>
        <taxon>Anthozoa</taxon>
        <taxon>Hexacorallia</taxon>
        <taxon>Scleractinia</taxon>
        <taxon>Astrocoeniina</taxon>
        <taxon>Acroporidae</taxon>
        <taxon>Acropora</taxon>
    </lineage>
</organism>
<proteinExistence type="predicted"/>
<evidence type="ECO:0000259" key="10">
    <source>
        <dbReference type="PROSITE" id="PS50219"/>
    </source>
</evidence>
<keyword evidence="12" id="KW-1185">Reference proteome</keyword>
<feature type="region of interest" description="Disordered" evidence="7">
    <location>
        <begin position="992"/>
        <end position="1011"/>
    </location>
</feature>
<reference evidence="11" key="2">
    <citation type="journal article" date="2023" name="Science">
        <title>Genomic signatures of disease resistance in endangered staghorn corals.</title>
        <authorList>
            <person name="Vollmer S.V."/>
            <person name="Selwyn J.D."/>
            <person name="Despard B.A."/>
            <person name="Roesel C.L."/>
        </authorList>
    </citation>
    <scope>NUCLEOTIDE SEQUENCE</scope>
    <source>
        <strain evidence="11">K2</strain>
    </source>
</reference>
<feature type="domain" description="Phorbol-ester/DAG-type" evidence="9">
    <location>
        <begin position="926"/>
        <end position="975"/>
    </location>
</feature>
<dbReference type="InterPro" id="IPR002219">
    <property type="entry name" value="PKC_DAG/PE"/>
</dbReference>
<dbReference type="PROSITE" id="PS00479">
    <property type="entry name" value="ZF_DAG_PE_1"/>
    <property type="match status" value="1"/>
</dbReference>
<dbReference type="InterPro" id="IPR050839">
    <property type="entry name" value="Rho-assoc_Ser/Thr_Kinase"/>
</dbReference>
<dbReference type="PANTHER" id="PTHR22988">
    <property type="entry name" value="MYOTONIC DYSTROPHY S/T KINASE-RELATED"/>
    <property type="match status" value="1"/>
</dbReference>
<dbReference type="InterPro" id="IPR001180">
    <property type="entry name" value="CNH_dom"/>
</dbReference>
<dbReference type="GO" id="GO:0046872">
    <property type="term" value="F:metal ion binding"/>
    <property type="evidence" value="ECO:0007669"/>
    <property type="project" value="UniProtKB-KW"/>
</dbReference>
<feature type="domain" description="PH" evidence="8">
    <location>
        <begin position="1009"/>
        <end position="1126"/>
    </location>
</feature>
<keyword evidence="2" id="KW-0479">Metal-binding</keyword>
<dbReference type="PROSITE" id="PS50219">
    <property type="entry name" value="CNH"/>
    <property type="match status" value="1"/>
</dbReference>
<dbReference type="SUPFAM" id="SSF50729">
    <property type="entry name" value="PH domain-like"/>
    <property type="match status" value="1"/>
</dbReference>
<feature type="coiled-coil region" evidence="6">
    <location>
        <begin position="389"/>
        <end position="483"/>
    </location>
</feature>
<sequence>MKAKELKDALQSCHTLKDESANMKKNLEEMQSTLEEKEKSLRNAEYERDLLEKERVLYDTQIKDLQRRLDLERAERNKSDSATLKLLSELKEDSQKANELRDQESRENLEDLQHIVAQLENDRFIASRRAQRLEDELKSQEKLLEVSKNRISDHQARMTRMSEEAKRSMIEWQEKLDKVTRDSEERILELQQKLTKSLQANQEATELLENMRKSKDEVHLQMQKLQKSIKEESAAESDEKSSNMVATLKSTQEDDSNLRERYREKSTEVRNLQSKIMDLEDQLFQTQRTQRKLEKDLTNKQAQEQKLQEAEKEVDTLTRYKRELHNTNSRLEKEVEETKKFLVARDQKIDLLNTRCRMLQDMLKETVERNSSQAEAETNPQSAVDEAELERLCEEKQAMSLKIAELESEVKIQQQKNATVEKQLEDTELKIERISKDMEMKVEDAKTQLIEVTNECCDLKKTKKSLEETILKLENEIDTREFELELKASVRQDNITRTMQENRSEVIQEMHLKITEMSERCSELVSKKKELGNKVDELTEENCDLKMANEKLEDELKEKNRAAEGMELTNSMLKATCTMLENQVEQLEIINEDYEEKQLQYNITRKELEHKIEKSDCALLEAQRSLEQEKSTRLITEEKVGKLQVALKEVQNAHIKEVDQMNTQLEKQRQRTEELTEALSEAEKRAGMAQLQIKSLERKLQLAIEENNKLQIEIERLNNHITKLKASNFELNQNIEATLEKCDELVCERAVLAEQLDMMEASHAEERLKLEATSSQQSKLIDFLQCKAEGQATKKKKLIGGGGKSWRKKLENNINVVPQQWKDLQQALEKERASTMKLQTEVNRMRQETQTAKMEAAHWKAQYQSTGAVTDKPAQSFAVLSAIQQSPSNQPSPLTTQNQQKIAKNVAPADLATPHRPKERMHHNIPHRFVNALNMRATKCAVCLDTLHFVRPSSRCAECGLVCHVKCSPNLPHTCGLPSQFVEHFSETLHEQKSDINKNSKTQSTTKLGGRREGWLRVPRGGSVKRGWVKNWIVLDDQLIQLFDKENVGENSVPSEILHLCGKDGHVTVHSAVMSSELIGTAPSDLPYILRVESRQRCWPVQNLYLLAPSFAVKQKWVTSLEFVLNEIKKKNASVEDQKLMGNVLLHLQDDQRLDINCTQLVNSELVLLGAEEGLYSLAISNPGKHSPRMLPGIERAFQISIIDDLNLVIMIAGKDRQLCSVELKQVTSRARQTNPTVPLNGLVPQIIEKITNCHLFAVGQYEGNYYICAATPNSILLLRYNSGIGTFCTRKEIETSEPCNCIHFSKSHVIYGTGKFYALDIKHHTVKELLDATDPSLAFAVYGASQLNIFPIAVMDIKIPGSNEQRELLLCFNEFGLFVNSAGRNTRKKPLMWSRLPLAFAYSEPFLFVTHFNSIDVCEIPPSDAEFPSRYLHKFLEIQNPRVLGPAVSPGSIYLASTRQEQVEMVCFQGSSALATVFQPEDDEDSMSIISELSQLSSPARRRSSVLVRSPSWSPGVARMKSVKGERVQKSSSFRTITPLKEKKENK</sequence>